<dbReference type="InterPro" id="IPR041696">
    <property type="entry name" value="PKD_3"/>
</dbReference>
<dbReference type="SUPFAM" id="SSF69322">
    <property type="entry name" value="Tricorn protease domain 2"/>
    <property type="match status" value="1"/>
</dbReference>
<dbReference type="Gene3D" id="2.130.10.10">
    <property type="entry name" value="YVTN repeat-like/Quinoprotein amine dehydrogenase"/>
    <property type="match status" value="1"/>
</dbReference>
<dbReference type="EMBL" id="WCRY01000004">
    <property type="protein sequence ID" value="KAB4484997.1"/>
    <property type="molecule type" value="Genomic_DNA"/>
</dbReference>
<feature type="domain" description="Bacteroidetes PKD-like" evidence="1">
    <location>
        <begin position="44"/>
        <end position="98"/>
    </location>
</feature>
<dbReference type="InterPro" id="IPR015943">
    <property type="entry name" value="WD40/YVTN_repeat-like_dom_sf"/>
</dbReference>
<evidence type="ECO:0000259" key="1">
    <source>
        <dbReference type="Pfam" id="PF16820"/>
    </source>
</evidence>
<dbReference type="PROSITE" id="PS51257">
    <property type="entry name" value="PROKAR_LIPOPROTEIN"/>
    <property type="match status" value="1"/>
</dbReference>
<dbReference type="Proteomes" id="UP000460317">
    <property type="component" value="Unassembled WGS sequence"/>
</dbReference>
<dbReference type="KEGG" id="btho:Btheta7330_01727"/>
<evidence type="ECO:0000313" key="5">
    <source>
        <dbReference type="Proteomes" id="UP000460317"/>
    </source>
</evidence>
<dbReference type="Pfam" id="PF16819">
    <property type="entry name" value="DUF5074"/>
    <property type="match status" value="1"/>
</dbReference>
<evidence type="ECO:0000313" key="4">
    <source>
        <dbReference type="Proteomes" id="UP000436858"/>
    </source>
</evidence>
<comment type="caution">
    <text evidence="3">The sequence shown here is derived from an EMBL/GenBank/DDBJ whole genome shotgun (WGS) entry which is preliminary data.</text>
</comment>
<gene>
    <name evidence="3" type="ORF">GAN91_05700</name>
    <name evidence="2" type="ORF">GAN93_23605</name>
</gene>
<evidence type="ECO:0000313" key="2">
    <source>
        <dbReference type="EMBL" id="KAB4447684.1"/>
    </source>
</evidence>
<dbReference type="AlphaFoldDB" id="A0A0P0F3L7"/>
<proteinExistence type="predicted"/>
<dbReference type="RefSeq" id="WP_062694819.1">
    <property type="nucleotide sequence ID" value="NZ_CAXKYH010000006.1"/>
</dbReference>
<protein>
    <submittedName>
        <fullName evidence="3">DUF5074 domain-containing protein</fullName>
    </submittedName>
</protein>
<dbReference type="Pfam" id="PF16820">
    <property type="entry name" value="PKD_3"/>
    <property type="match status" value="1"/>
</dbReference>
<name>A0A0P0F3L7_BACT4</name>
<dbReference type="InterPro" id="IPR031815">
    <property type="entry name" value="DUF5074"/>
</dbReference>
<evidence type="ECO:0000313" key="3">
    <source>
        <dbReference type="EMBL" id="KAB4484997.1"/>
    </source>
</evidence>
<accession>A0A0P0F3L7</accession>
<sequence length="448" mass="49627">MNKLYTTLLIACLAAGFTACNDDDCEDLHLGNLAHYPNVLKGTFPTESQVLELGETLEITPELLNPEGATYSWLVNGKEYSTEPTFSYKIDNPCRADLTCIIKNKYGKVEMSTSFSSNHNFSKGFFYVADGTFNFYDTEKKTAYQDCYASLNAGKTLGIGNYDSANIIHSNGKFYLLVGTSTSNRDHFYIVDAKTLYYENSAVVGANLSGLTILNEQYGLVTGDGIRRIDLKSLNNVRIKNERLLCFYNSIIYNGKVLSNDTYKDESKVKYYDVNELIAAKEGEAPAVTELDIIQKQKINFVLAKDGNVYTLESADNGCNIVKIKNDFTLEKVFANFQPAKGPYHSSPTIGMVASETENIIYLVSTDGAIFKYILGDSDSLKAPFIAAESGVSITAPLQLNQQSGELYVTYTEERKDESKIVVYSKDGKVLHTVDCGESVPSQILFNN</sequence>
<dbReference type="Proteomes" id="UP000436858">
    <property type="component" value="Unassembled WGS sequence"/>
</dbReference>
<organism evidence="3 4">
    <name type="scientific">Bacteroides thetaiotaomicron</name>
    <dbReference type="NCBI Taxonomy" id="818"/>
    <lineage>
        <taxon>Bacteria</taxon>
        <taxon>Pseudomonadati</taxon>
        <taxon>Bacteroidota</taxon>
        <taxon>Bacteroidia</taxon>
        <taxon>Bacteroidales</taxon>
        <taxon>Bacteroidaceae</taxon>
        <taxon>Bacteroides</taxon>
    </lineage>
</organism>
<dbReference type="EMBL" id="WCSB01000038">
    <property type="protein sequence ID" value="KAB4447684.1"/>
    <property type="molecule type" value="Genomic_DNA"/>
</dbReference>
<reference evidence="4 5" key="1">
    <citation type="journal article" date="2019" name="Nat. Med.">
        <title>A library of human gut bacterial isolates paired with longitudinal multiomics data enables mechanistic microbiome research.</title>
        <authorList>
            <person name="Poyet M."/>
            <person name="Groussin M."/>
            <person name="Gibbons S.M."/>
            <person name="Avila-Pacheco J."/>
            <person name="Jiang X."/>
            <person name="Kearney S.M."/>
            <person name="Perrotta A.R."/>
            <person name="Berdy B."/>
            <person name="Zhao S."/>
            <person name="Lieberman T.D."/>
            <person name="Swanson P.K."/>
            <person name="Smith M."/>
            <person name="Roesemann S."/>
            <person name="Alexander J.E."/>
            <person name="Rich S.A."/>
            <person name="Livny J."/>
            <person name="Vlamakis H."/>
            <person name="Clish C."/>
            <person name="Bullock K."/>
            <person name="Deik A."/>
            <person name="Scott J."/>
            <person name="Pierce K.A."/>
            <person name="Xavier R.J."/>
            <person name="Alm E.J."/>
        </authorList>
    </citation>
    <scope>NUCLEOTIDE SEQUENCE [LARGE SCALE GENOMIC DNA]</scope>
    <source>
        <strain evidence="3 4">BIOML-A162</strain>
        <strain evidence="2 5">BIOML-A165</strain>
    </source>
</reference>